<dbReference type="GO" id="GO:0003700">
    <property type="term" value="F:DNA-binding transcription factor activity"/>
    <property type="evidence" value="ECO:0007669"/>
    <property type="project" value="TreeGrafter"/>
</dbReference>
<evidence type="ECO:0000313" key="7">
    <source>
        <dbReference type="EMBL" id="CAA0100782.1"/>
    </source>
</evidence>
<accession>A0A5S9PBF9</accession>
<evidence type="ECO:0000256" key="4">
    <source>
        <dbReference type="ARBA" id="ARBA00023163"/>
    </source>
</evidence>
<feature type="domain" description="HTH tetR-type" evidence="6">
    <location>
        <begin position="9"/>
        <end position="69"/>
    </location>
</feature>
<keyword evidence="4" id="KW-0804">Transcription</keyword>
<dbReference type="PRINTS" id="PR00455">
    <property type="entry name" value="HTHTETR"/>
</dbReference>
<dbReference type="Proteomes" id="UP000433050">
    <property type="component" value="Unassembled WGS sequence"/>
</dbReference>
<reference evidence="7 8" key="1">
    <citation type="submission" date="2019-12" db="EMBL/GenBank/DDBJ databases">
        <authorList>
            <person name="Reyes-Prieto M."/>
        </authorList>
    </citation>
    <scope>NUCLEOTIDE SEQUENCE [LARGE SCALE GENOMIC DNA]</scope>
    <source>
        <strain evidence="7">HF14-78462</strain>
    </source>
</reference>
<evidence type="ECO:0000313" key="8">
    <source>
        <dbReference type="Proteomes" id="UP000433050"/>
    </source>
</evidence>
<dbReference type="InterPro" id="IPR050109">
    <property type="entry name" value="HTH-type_TetR-like_transc_reg"/>
</dbReference>
<evidence type="ECO:0000256" key="1">
    <source>
        <dbReference type="ARBA" id="ARBA00022491"/>
    </source>
</evidence>
<dbReference type="PANTHER" id="PTHR30055:SF240">
    <property type="entry name" value="HTH-TYPE TRANSCRIPTIONAL REGULATOR ACRR"/>
    <property type="match status" value="1"/>
</dbReference>
<dbReference type="SUPFAM" id="SSF46689">
    <property type="entry name" value="Homeodomain-like"/>
    <property type="match status" value="1"/>
</dbReference>
<keyword evidence="1" id="KW-0678">Repressor</keyword>
<dbReference type="InterPro" id="IPR036271">
    <property type="entry name" value="Tet_transcr_reg_TetR-rel_C_sf"/>
</dbReference>
<keyword evidence="2" id="KW-0805">Transcription regulation</keyword>
<dbReference type="Pfam" id="PF08361">
    <property type="entry name" value="TetR_C_2"/>
    <property type="match status" value="1"/>
</dbReference>
<dbReference type="GO" id="GO:0000976">
    <property type="term" value="F:transcription cis-regulatory region binding"/>
    <property type="evidence" value="ECO:0007669"/>
    <property type="project" value="TreeGrafter"/>
</dbReference>
<dbReference type="InterPro" id="IPR001647">
    <property type="entry name" value="HTH_TetR"/>
</dbReference>
<dbReference type="InterPro" id="IPR009057">
    <property type="entry name" value="Homeodomain-like_sf"/>
</dbReference>
<dbReference type="Pfam" id="PF00440">
    <property type="entry name" value="TetR_N"/>
    <property type="match status" value="1"/>
</dbReference>
<proteinExistence type="predicted"/>
<name>A0A5S9PBF9_9HYPH</name>
<sequence length="202" mass="23456">MRRTKAEAEETRAKLLDVAEHLFFELGVSAVTFDRIAAAAGVTRGAIYWHFANKAELLLALDELTTLPAEEMLVLSRETKPERPLDFVCEVARQCLHIIARDERRQRIYTILFRCDYHGELAELLKRDRETTQRHFGQLLEFFELAREKGQLAAHWKPETAVRTFQWSVTGLLFEWLKDRDAFDFVGDGEDMLRALLQSWSA</sequence>
<gene>
    <name evidence="7" type="primary">bepR</name>
    <name evidence="7" type="ORF">STARVERO_02654</name>
</gene>
<dbReference type="RefSeq" id="WP_144344491.1">
    <property type="nucleotide sequence ID" value="NZ_CACSAS010000001.1"/>
</dbReference>
<feature type="DNA-binding region" description="H-T-H motif" evidence="5">
    <location>
        <begin position="32"/>
        <end position="51"/>
    </location>
</feature>
<evidence type="ECO:0000256" key="2">
    <source>
        <dbReference type="ARBA" id="ARBA00023015"/>
    </source>
</evidence>
<dbReference type="Gene3D" id="1.10.357.10">
    <property type="entry name" value="Tetracycline Repressor, domain 2"/>
    <property type="match status" value="1"/>
</dbReference>
<protein>
    <submittedName>
        <fullName evidence="7">HTH-type transcriptional repressor BepR</fullName>
    </submittedName>
</protein>
<dbReference type="EMBL" id="CACSAS010000001">
    <property type="protein sequence ID" value="CAA0100782.1"/>
    <property type="molecule type" value="Genomic_DNA"/>
</dbReference>
<keyword evidence="8" id="KW-1185">Reference proteome</keyword>
<dbReference type="SUPFAM" id="SSF48498">
    <property type="entry name" value="Tetracyclin repressor-like, C-terminal domain"/>
    <property type="match status" value="1"/>
</dbReference>
<dbReference type="InterPro" id="IPR013572">
    <property type="entry name" value="Tscrpt_reg_MAATS_C"/>
</dbReference>
<dbReference type="PANTHER" id="PTHR30055">
    <property type="entry name" value="HTH-TYPE TRANSCRIPTIONAL REGULATOR RUTR"/>
    <property type="match status" value="1"/>
</dbReference>
<dbReference type="PROSITE" id="PS50977">
    <property type="entry name" value="HTH_TETR_2"/>
    <property type="match status" value="1"/>
</dbReference>
<evidence type="ECO:0000256" key="3">
    <source>
        <dbReference type="ARBA" id="ARBA00023125"/>
    </source>
</evidence>
<keyword evidence="3 5" id="KW-0238">DNA-binding</keyword>
<evidence type="ECO:0000259" key="6">
    <source>
        <dbReference type="PROSITE" id="PS50977"/>
    </source>
</evidence>
<evidence type="ECO:0000256" key="5">
    <source>
        <dbReference type="PROSITE-ProRule" id="PRU00335"/>
    </source>
</evidence>
<dbReference type="AlphaFoldDB" id="A0A5S9PBF9"/>
<organism evidence="7 8">
    <name type="scientific">Starkeya nomas</name>
    <dbReference type="NCBI Taxonomy" id="2666134"/>
    <lineage>
        <taxon>Bacteria</taxon>
        <taxon>Pseudomonadati</taxon>
        <taxon>Pseudomonadota</taxon>
        <taxon>Alphaproteobacteria</taxon>
        <taxon>Hyphomicrobiales</taxon>
        <taxon>Xanthobacteraceae</taxon>
        <taxon>Starkeya</taxon>
    </lineage>
</organism>